<dbReference type="AlphaFoldDB" id="A0A2I0W5B6"/>
<protein>
    <recommendedName>
        <fullName evidence="1">DUF4371 domain-containing protein</fullName>
    </recommendedName>
</protein>
<feature type="domain" description="DUF4371" evidence="1">
    <location>
        <begin position="4"/>
        <end position="75"/>
    </location>
</feature>
<organism evidence="2 3">
    <name type="scientific">Dendrobium catenatum</name>
    <dbReference type="NCBI Taxonomy" id="906689"/>
    <lineage>
        <taxon>Eukaryota</taxon>
        <taxon>Viridiplantae</taxon>
        <taxon>Streptophyta</taxon>
        <taxon>Embryophyta</taxon>
        <taxon>Tracheophyta</taxon>
        <taxon>Spermatophyta</taxon>
        <taxon>Magnoliopsida</taxon>
        <taxon>Liliopsida</taxon>
        <taxon>Asparagales</taxon>
        <taxon>Orchidaceae</taxon>
        <taxon>Epidendroideae</taxon>
        <taxon>Malaxideae</taxon>
        <taxon>Dendrobiinae</taxon>
        <taxon>Dendrobium</taxon>
    </lineage>
</organism>
<name>A0A2I0W5B6_9ASPA</name>
<evidence type="ECO:0000259" key="1">
    <source>
        <dbReference type="Pfam" id="PF14291"/>
    </source>
</evidence>
<dbReference type="EMBL" id="KZ502910">
    <property type="protein sequence ID" value="PKU70854.1"/>
    <property type="molecule type" value="Genomic_DNA"/>
</dbReference>
<evidence type="ECO:0000313" key="3">
    <source>
        <dbReference type="Proteomes" id="UP000233837"/>
    </source>
</evidence>
<dbReference type="PANTHER" id="PTHR45749">
    <property type="match status" value="1"/>
</dbReference>
<dbReference type="Proteomes" id="UP000233837">
    <property type="component" value="Unassembled WGS sequence"/>
</dbReference>
<reference evidence="2 3" key="1">
    <citation type="journal article" date="2016" name="Sci. Rep.">
        <title>The Dendrobium catenatum Lindl. genome sequence provides insights into polysaccharide synthase, floral development and adaptive evolution.</title>
        <authorList>
            <person name="Zhang G.Q."/>
            <person name="Xu Q."/>
            <person name="Bian C."/>
            <person name="Tsai W.C."/>
            <person name="Yeh C.M."/>
            <person name="Liu K.W."/>
            <person name="Yoshida K."/>
            <person name="Zhang L.S."/>
            <person name="Chang S.B."/>
            <person name="Chen F."/>
            <person name="Shi Y."/>
            <person name="Su Y.Y."/>
            <person name="Zhang Y.Q."/>
            <person name="Chen L.J."/>
            <person name="Yin Y."/>
            <person name="Lin M."/>
            <person name="Huang H."/>
            <person name="Deng H."/>
            <person name="Wang Z.W."/>
            <person name="Zhu S.L."/>
            <person name="Zhao X."/>
            <person name="Deng C."/>
            <person name="Niu S.C."/>
            <person name="Huang J."/>
            <person name="Wang M."/>
            <person name="Liu G.H."/>
            <person name="Yang H.J."/>
            <person name="Xiao X.J."/>
            <person name="Hsiao Y.Y."/>
            <person name="Wu W.L."/>
            <person name="Chen Y.Y."/>
            <person name="Mitsuda N."/>
            <person name="Ohme-Takagi M."/>
            <person name="Luo Y.B."/>
            <person name="Van de Peer Y."/>
            <person name="Liu Z.J."/>
        </authorList>
    </citation>
    <scope>NUCLEOTIDE SEQUENCE [LARGE SCALE GENOMIC DNA]</scope>
    <source>
        <tissue evidence="2">The whole plant</tissue>
    </source>
</reference>
<evidence type="ECO:0000313" key="2">
    <source>
        <dbReference type="EMBL" id="PKU70854.1"/>
    </source>
</evidence>
<keyword evidence="3" id="KW-1185">Reference proteome</keyword>
<gene>
    <name evidence="2" type="ORF">MA16_Dca010834</name>
</gene>
<dbReference type="InterPro" id="IPR025398">
    <property type="entry name" value="DUF4371"/>
</dbReference>
<dbReference type="PANTHER" id="PTHR45749:SF36">
    <property type="entry name" value="ZINC FINGER MYM-TYPE PROTEIN 1-LIKE"/>
    <property type="match status" value="1"/>
</dbReference>
<dbReference type="Pfam" id="PF14291">
    <property type="entry name" value="DUF4371"/>
    <property type="match status" value="1"/>
</dbReference>
<proteinExistence type="predicted"/>
<accession>A0A2I0W5B6</accession>
<sequence>MKNISDSYFSIIVDESRDVFTKEQLAIVMRYVGKFGQVIERFIDITHIASAHTITLKITVENILLKHSLSIQRIHDHIMMGHLIYEENLKL</sequence>
<reference evidence="2 3" key="2">
    <citation type="journal article" date="2017" name="Nature">
        <title>The Apostasia genome and the evolution of orchids.</title>
        <authorList>
            <person name="Zhang G.Q."/>
            <person name="Liu K.W."/>
            <person name="Li Z."/>
            <person name="Lohaus R."/>
            <person name="Hsiao Y.Y."/>
            <person name="Niu S.C."/>
            <person name="Wang J.Y."/>
            <person name="Lin Y.C."/>
            <person name="Xu Q."/>
            <person name="Chen L.J."/>
            <person name="Yoshida K."/>
            <person name="Fujiwara S."/>
            <person name="Wang Z.W."/>
            <person name="Zhang Y.Q."/>
            <person name="Mitsuda N."/>
            <person name="Wang M."/>
            <person name="Liu G.H."/>
            <person name="Pecoraro L."/>
            <person name="Huang H.X."/>
            <person name="Xiao X.J."/>
            <person name="Lin M."/>
            <person name="Wu X.Y."/>
            <person name="Wu W.L."/>
            <person name="Chen Y.Y."/>
            <person name="Chang S.B."/>
            <person name="Sakamoto S."/>
            <person name="Ohme-Takagi M."/>
            <person name="Yagi M."/>
            <person name="Zeng S.J."/>
            <person name="Shen C.Y."/>
            <person name="Yeh C.M."/>
            <person name="Luo Y.B."/>
            <person name="Tsai W.C."/>
            <person name="Van de Peer Y."/>
            <person name="Liu Z.J."/>
        </authorList>
    </citation>
    <scope>NUCLEOTIDE SEQUENCE [LARGE SCALE GENOMIC DNA]</scope>
    <source>
        <tissue evidence="2">The whole plant</tissue>
    </source>
</reference>